<keyword evidence="2" id="KW-1185">Reference proteome</keyword>
<keyword evidence="1" id="KW-0418">Kinase</keyword>
<protein>
    <submittedName>
        <fullName evidence="1">Serine/threonine protein kinase</fullName>
    </submittedName>
</protein>
<organism evidence="1 2">
    <name type="scientific">Nostoc sphaeroides CCNUC1</name>
    <dbReference type="NCBI Taxonomy" id="2653204"/>
    <lineage>
        <taxon>Bacteria</taxon>
        <taxon>Bacillati</taxon>
        <taxon>Cyanobacteriota</taxon>
        <taxon>Cyanophyceae</taxon>
        <taxon>Nostocales</taxon>
        <taxon>Nostocaceae</taxon>
        <taxon>Nostoc</taxon>
    </lineage>
</organism>
<proteinExistence type="predicted"/>
<dbReference type="EMBL" id="CP045227">
    <property type="protein sequence ID" value="QFS50060.1"/>
    <property type="molecule type" value="Genomic_DNA"/>
</dbReference>
<dbReference type="InterPro" id="IPR011009">
    <property type="entry name" value="Kinase-like_dom_sf"/>
</dbReference>
<accession>A0A5P8WBK0</accession>
<sequence>MASTVPQSPEISGYTITEQIYRSLRTTVYLAIQNDQKFPVVIKVLQQKYPTFGESVQFRNQYAIAKNLPLAGIIQPLSLEQFGNGYALVMADWGGISLETYIQQQPLDIADILGIAIQLADILHELRDFQKINYSINNDNHFQRG</sequence>
<dbReference type="AlphaFoldDB" id="A0A5P8WBK0"/>
<dbReference type="Proteomes" id="UP000326678">
    <property type="component" value="Chromosome Gxm2"/>
</dbReference>
<reference evidence="1 2" key="1">
    <citation type="submission" date="2019-10" db="EMBL/GenBank/DDBJ databases">
        <title>Genomic and transcriptomic insights into the perfect genentic adaptation of a filamentous nitrogen-fixing cyanobacterium to rice fields.</title>
        <authorList>
            <person name="Chen Z."/>
        </authorList>
    </citation>
    <scope>NUCLEOTIDE SEQUENCE [LARGE SCALE GENOMIC DNA]</scope>
    <source>
        <strain evidence="1">CCNUC1</strain>
    </source>
</reference>
<dbReference type="Gene3D" id="1.10.510.10">
    <property type="entry name" value="Transferase(Phosphotransferase) domain 1"/>
    <property type="match status" value="1"/>
</dbReference>
<dbReference type="SUPFAM" id="SSF56112">
    <property type="entry name" value="Protein kinase-like (PK-like)"/>
    <property type="match status" value="1"/>
</dbReference>
<name>A0A5P8WBK0_9NOSO</name>
<keyword evidence="1" id="KW-0808">Transferase</keyword>
<dbReference type="KEGG" id="nsh:GXM_07554"/>
<gene>
    <name evidence="1" type="ORF">GXM_07554</name>
</gene>
<dbReference type="GO" id="GO:0004674">
    <property type="term" value="F:protein serine/threonine kinase activity"/>
    <property type="evidence" value="ECO:0007669"/>
    <property type="project" value="UniProtKB-KW"/>
</dbReference>
<evidence type="ECO:0000313" key="1">
    <source>
        <dbReference type="EMBL" id="QFS50060.1"/>
    </source>
</evidence>
<evidence type="ECO:0000313" key="2">
    <source>
        <dbReference type="Proteomes" id="UP000326678"/>
    </source>
</evidence>
<keyword evidence="1" id="KW-0723">Serine/threonine-protein kinase</keyword>
<dbReference type="RefSeq" id="WP_194198955.1">
    <property type="nucleotide sequence ID" value="NZ_CP045227.1"/>
</dbReference>